<sequence>MDGMDTRGRVVIIGATNRLDAFDPALRRPGRFDRELALKLPGRLLAIHSKHWEPSLSDAFLTELAHQTVGYCGADNKALCAEAALDDKLLIDLNKVQVSRGDFTKAASKTTPASHRAVSSFASPLPRAVKKLLQTQVLNLLRHVARHFPLFPLEKAAVNDDVTRSTDVDERMEEEEEDEVDVSIYALAHHVDCDVCHGNKGELLGCTACPRSYHRACLSDVMKTIPRAGCVQIVVNRVRRRIHAHDQSTCSRLCRFTCLARLVSLAS</sequence>
<dbReference type="EMBL" id="CM047590">
    <property type="protein sequence ID" value="KAI9919338.1"/>
    <property type="molecule type" value="Genomic_DNA"/>
</dbReference>
<dbReference type="Proteomes" id="UP001163321">
    <property type="component" value="Chromosome 11"/>
</dbReference>
<reference evidence="1 2" key="1">
    <citation type="journal article" date="2022" name="bioRxiv">
        <title>The genome of the oomycete Peronosclerospora sorghi, a cosmopolitan pathogen of maize and sorghum, is inflated with dispersed pseudogenes.</title>
        <authorList>
            <person name="Fletcher K."/>
            <person name="Martin F."/>
            <person name="Isakeit T."/>
            <person name="Cavanaugh K."/>
            <person name="Magill C."/>
            <person name="Michelmore R."/>
        </authorList>
    </citation>
    <scope>NUCLEOTIDE SEQUENCE [LARGE SCALE GENOMIC DNA]</scope>
    <source>
        <strain evidence="1">P6</strain>
    </source>
</reference>
<evidence type="ECO:0000313" key="1">
    <source>
        <dbReference type="EMBL" id="KAI9919338.1"/>
    </source>
</evidence>
<gene>
    <name evidence="1" type="ORF">PsorP6_017375</name>
</gene>
<comment type="caution">
    <text evidence="1">The sequence shown here is derived from an EMBL/GenBank/DDBJ whole genome shotgun (WGS) entry which is preliminary data.</text>
</comment>
<proteinExistence type="predicted"/>
<evidence type="ECO:0000313" key="2">
    <source>
        <dbReference type="Proteomes" id="UP001163321"/>
    </source>
</evidence>
<name>A0ACC0WN59_9STRA</name>
<accession>A0ACC0WN59</accession>
<protein>
    <submittedName>
        <fullName evidence="1">Uncharacterized protein</fullName>
    </submittedName>
</protein>
<keyword evidence="2" id="KW-1185">Reference proteome</keyword>
<organism evidence="1 2">
    <name type="scientific">Peronosclerospora sorghi</name>
    <dbReference type="NCBI Taxonomy" id="230839"/>
    <lineage>
        <taxon>Eukaryota</taxon>
        <taxon>Sar</taxon>
        <taxon>Stramenopiles</taxon>
        <taxon>Oomycota</taxon>
        <taxon>Peronosporomycetes</taxon>
        <taxon>Peronosporales</taxon>
        <taxon>Peronosporaceae</taxon>
        <taxon>Peronosclerospora</taxon>
    </lineage>
</organism>